<dbReference type="InterPro" id="IPR014973">
    <property type="entry name" value="DUF1835"/>
</dbReference>
<accession>A0A2W5FAJ5</accession>
<sequence length="161" mass="18854">MIHIVFEPATVEVLQKSFELDDSIKGEITVIKDDFAVGPIQHIYEPEGFQARKAWWKNVLELSPYTDQLDIVNDKMTVHNLKKELDENTAETVWIWMGQNPHDVCGYFWLMPQLSEYEGRIFVLYLNNLPFINADGGIFYPKYLTEIQPKEFKKAKKLCRP</sequence>
<feature type="domain" description="DUF1835" evidence="1">
    <location>
        <begin position="2"/>
        <end position="124"/>
    </location>
</feature>
<dbReference type="Proteomes" id="UP000249645">
    <property type="component" value="Unassembled WGS sequence"/>
</dbReference>
<dbReference type="AlphaFoldDB" id="A0A2W5FAJ5"/>
<dbReference type="Pfam" id="PF08874">
    <property type="entry name" value="DUF1835"/>
    <property type="match status" value="1"/>
</dbReference>
<name>A0A2W5FAJ5_9SPHI</name>
<gene>
    <name evidence="2" type="ORF">DI598_04900</name>
</gene>
<evidence type="ECO:0000313" key="2">
    <source>
        <dbReference type="EMBL" id="PZP50747.1"/>
    </source>
</evidence>
<dbReference type="EMBL" id="QFOI01000055">
    <property type="protein sequence ID" value="PZP50747.1"/>
    <property type="molecule type" value="Genomic_DNA"/>
</dbReference>
<proteinExistence type="predicted"/>
<evidence type="ECO:0000313" key="3">
    <source>
        <dbReference type="Proteomes" id="UP000249645"/>
    </source>
</evidence>
<reference evidence="2 3" key="1">
    <citation type="submission" date="2017-11" db="EMBL/GenBank/DDBJ databases">
        <title>Infants hospitalized years apart are colonized by the same room-sourced microbial strains.</title>
        <authorList>
            <person name="Brooks B."/>
            <person name="Olm M.R."/>
            <person name="Firek B.A."/>
            <person name="Baker R."/>
            <person name="Thomas B.C."/>
            <person name="Morowitz M.J."/>
            <person name="Banfield J.F."/>
        </authorList>
    </citation>
    <scope>NUCLEOTIDE SEQUENCE [LARGE SCALE GENOMIC DNA]</scope>
    <source>
        <strain evidence="2">S2_009_000_R2_76</strain>
    </source>
</reference>
<evidence type="ECO:0000259" key="1">
    <source>
        <dbReference type="Pfam" id="PF08874"/>
    </source>
</evidence>
<protein>
    <recommendedName>
        <fullName evidence="1">DUF1835 domain-containing protein</fullName>
    </recommendedName>
</protein>
<organism evidence="2 3">
    <name type="scientific">Pseudopedobacter saltans</name>
    <dbReference type="NCBI Taxonomy" id="151895"/>
    <lineage>
        <taxon>Bacteria</taxon>
        <taxon>Pseudomonadati</taxon>
        <taxon>Bacteroidota</taxon>
        <taxon>Sphingobacteriia</taxon>
        <taxon>Sphingobacteriales</taxon>
        <taxon>Sphingobacteriaceae</taxon>
        <taxon>Pseudopedobacter</taxon>
    </lineage>
</organism>
<feature type="non-terminal residue" evidence="2">
    <location>
        <position position="161"/>
    </location>
</feature>
<comment type="caution">
    <text evidence="2">The sequence shown here is derived from an EMBL/GenBank/DDBJ whole genome shotgun (WGS) entry which is preliminary data.</text>
</comment>